<dbReference type="OrthoDB" id="413313at2759"/>
<name>A0A484ARB9_DRONA</name>
<evidence type="ECO:0000313" key="2">
    <source>
        <dbReference type="Proteomes" id="UP000295192"/>
    </source>
</evidence>
<dbReference type="Proteomes" id="UP000295192">
    <property type="component" value="Unassembled WGS sequence"/>
</dbReference>
<accession>A0A484ARB9</accession>
<dbReference type="EMBL" id="LSRL02003734">
    <property type="protein sequence ID" value="TDG38420.1"/>
    <property type="molecule type" value="Genomic_DNA"/>
</dbReference>
<feature type="non-terminal residue" evidence="1">
    <location>
        <position position="152"/>
    </location>
</feature>
<protein>
    <submittedName>
        <fullName evidence="1">Uncharacterized protein</fullName>
    </submittedName>
</protein>
<evidence type="ECO:0000313" key="1">
    <source>
        <dbReference type="EMBL" id="TDG38420.1"/>
    </source>
</evidence>
<sequence>MAQTSQLEYADNMESTKGFRHQQAPSLLWCLRKIVLRRNQLLGLLLILTFCYFLVRLDPEDYPLSDLDLESYLVYTNHCKIVDLDPDDPEVMRHFKRVTYKPCKSHPPLTTIHYNETTKRYVLNINASAPTESMSCCYMGVERVSETDVSYT</sequence>
<reference evidence="1 2" key="1">
    <citation type="journal article" date="2019" name="J. Hered.">
        <title>An Improved Genome Assembly for Drosophila navojoa, the Basal Species in the mojavensis Cluster.</title>
        <authorList>
            <person name="Vanderlinde T."/>
            <person name="Dupim E.G."/>
            <person name="Nazario-Yepiz N.O."/>
            <person name="Carvalho A.B."/>
        </authorList>
    </citation>
    <scope>NUCLEOTIDE SEQUENCE [LARGE SCALE GENOMIC DNA]</scope>
    <source>
        <strain evidence="1">Navoj_Jal97</strain>
        <tissue evidence="1">Whole organism</tissue>
    </source>
</reference>
<comment type="caution">
    <text evidence="1">The sequence shown here is derived from an EMBL/GenBank/DDBJ whole genome shotgun (WGS) entry which is preliminary data.</text>
</comment>
<gene>
    <name evidence="1" type="ORF">AWZ03_015158</name>
</gene>
<proteinExistence type="predicted"/>
<organism evidence="1 2">
    <name type="scientific">Drosophila navojoa</name>
    <name type="common">Fruit fly</name>
    <dbReference type="NCBI Taxonomy" id="7232"/>
    <lineage>
        <taxon>Eukaryota</taxon>
        <taxon>Metazoa</taxon>
        <taxon>Ecdysozoa</taxon>
        <taxon>Arthropoda</taxon>
        <taxon>Hexapoda</taxon>
        <taxon>Insecta</taxon>
        <taxon>Pterygota</taxon>
        <taxon>Neoptera</taxon>
        <taxon>Endopterygota</taxon>
        <taxon>Diptera</taxon>
        <taxon>Brachycera</taxon>
        <taxon>Muscomorpha</taxon>
        <taxon>Ephydroidea</taxon>
        <taxon>Drosophilidae</taxon>
        <taxon>Drosophila</taxon>
    </lineage>
</organism>
<dbReference type="AlphaFoldDB" id="A0A484ARB9"/>
<keyword evidence="2" id="KW-1185">Reference proteome</keyword>